<gene>
    <name evidence="6" type="ORF">EBO15_24880</name>
</gene>
<dbReference type="InterPro" id="IPR014746">
    <property type="entry name" value="Gln_synth/guanido_kin_cat_dom"/>
</dbReference>
<dbReference type="OrthoDB" id="9769628at2"/>
<proteinExistence type="inferred from homology"/>
<dbReference type="PANTHER" id="PTHR36510">
    <property type="entry name" value="GLUTAMATE--CYSTEINE LIGASE 2-RELATED"/>
    <property type="match status" value="1"/>
</dbReference>
<evidence type="ECO:0000313" key="7">
    <source>
        <dbReference type="Proteomes" id="UP000282674"/>
    </source>
</evidence>
<dbReference type="InterPro" id="IPR011793">
    <property type="entry name" value="YbdK"/>
</dbReference>
<dbReference type="GO" id="GO:0005524">
    <property type="term" value="F:ATP binding"/>
    <property type="evidence" value="ECO:0007669"/>
    <property type="project" value="UniProtKB-KW"/>
</dbReference>
<sequence>MAIVFNPSRGATLGVEWELQLVDVATRHLRQDAREVLAALPSLSAAGQDAKLRHEIMESTVEAVTDICETVAEAQRDLAATVDALRAVAAPRGMAVACTGTHPISDWRDAELSPLQRYSDLVERVRWPARRIQTFGVHVHVGVTDPAKAIPIVNALAGYLPHFLALTASSPFWSGDDTGLASTRAVVFGQLPTAGPPHLLDDWAAFEDYMDTLLRAGTIRSIKEVWWDVRPHPEFGTVEIRMFDGIPTLREVGMATALCQSLVTLFEQQLDRGYTLPRPAAWVVRDNKWRATRYGLDAIVITDDSGHTAPLRDEVYELVAELEPVAARLGCADELKVAGEVLEHGAPYERQRAIRAGGGTLEDVVDAAILELAEDRFVTRGEAGRAGN</sequence>
<keyword evidence="3 5" id="KW-0067">ATP-binding</keyword>
<dbReference type="RefSeq" id="WP_122196857.1">
    <property type="nucleotide sequence ID" value="NZ_JBHSKC010000001.1"/>
</dbReference>
<dbReference type="Pfam" id="PF04107">
    <property type="entry name" value="GCS2"/>
    <property type="match status" value="1"/>
</dbReference>
<dbReference type="Gene3D" id="3.30.590.20">
    <property type="match status" value="1"/>
</dbReference>
<protein>
    <recommendedName>
        <fullName evidence="5">Putative glutamate--cysteine ligase 2</fullName>
        <ecNumber evidence="5">6.3.2.2</ecNumber>
    </recommendedName>
    <alternativeName>
        <fullName evidence="5">Gamma-glutamylcysteine synthetase 2</fullName>
        <shortName evidence="5">GCS 2</shortName>
        <shortName evidence="5">Gamma-GCS 2</shortName>
    </alternativeName>
</protein>
<evidence type="ECO:0000256" key="5">
    <source>
        <dbReference type="HAMAP-Rule" id="MF_01609"/>
    </source>
</evidence>
<reference evidence="6 7" key="1">
    <citation type="submission" date="2018-10" db="EMBL/GenBank/DDBJ databases">
        <title>Isolation from soil.</title>
        <authorList>
            <person name="Hu J."/>
        </authorList>
    </citation>
    <scope>NUCLEOTIDE SEQUENCE [LARGE SCALE GENOMIC DNA]</scope>
    <source>
        <strain evidence="6 7">NEAU-Ht49</strain>
    </source>
</reference>
<evidence type="ECO:0000313" key="6">
    <source>
        <dbReference type="EMBL" id="RMI40898.1"/>
    </source>
</evidence>
<dbReference type="GO" id="GO:0042398">
    <property type="term" value="P:modified amino acid biosynthetic process"/>
    <property type="evidence" value="ECO:0007669"/>
    <property type="project" value="InterPro"/>
</dbReference>
<dbReference type="EC" id="6.3.2.2" evidence="5"/>
<evidence type="ECO:0000256" key="2">
    <source>
        <dbReference type="ARBA" id="ARBA00022741"/>
    </source>
</evidence>
<dbReference type="NCBIfam" id="TIGR02050">
    <property type="entry name" value="gshA_cyan_rel"/>
    <property type="match status" value="1"/>
</dbReference>
<evidence type="ECO:0000256" key="1">
    <source>
        <dbReference type="ARBA" id="ARBA00022598"/>
    </source>
</evidence>
<dbReference type="GO" id="GO:0004357">
    <property type="term" value="F:glutamate-cysteine ligase activity"/>
    <property type="evidence" value="ECO:0007669"/>
    <property type="project" value="UniProtKB-EC"/>
</dbReference>
<comment type="caution">
    <text evidence="6">The sequence shown here is derived from an EMBL/GenBank/DDBJ whole genome shotgun (WGS) entry which is preliminary data.</text>
</comment>
<dbReference type="HAMAP" id="MF_01609">
    <property type="entry name" value="Glu_cys_ligase_2"/>
    <property type="match status" value="1"/>
</dbReference>
<evidence type="ECO:0000256" key="3">
    <source>
        <dbReference type="ARBA" id="ARBA00022840"/>
    </source>
</evidence>
<dbReference type="InterPro" id="IPR050141">
    <property type="entry name" value="GCL_type2/YbdK_subfam"/>
</dbReference>
<dbReference type="SUPFAM" id="SSF55931">
    <property type="entry name" value="Glutamine synthetase/guanido kinase"/>
    <property type="match status" value="1"/>
</dbReference>
<comment type="similarity">
    <text evidence="5">Belongs to the glutamate--cysteine ligase type 2 family. YbdK subfamily.</text>
</comment>
<dbReference type="NCBIfam" id="NF010043">
    <property type="entry name" value="PRK13517.1-3"/>
    <property type="match status" value="1"/>
</dbReference>
<keyword evidence="7" id="KW-1185">Reference proteome</keyword>
<name>A0A3M2M1F1_9ACTN</name>
<dbReference type="Proteomes" id="UP000282674">
    <property type="component" value="Unassembled WGS sequence"/>
</dbReference>
<organism evidence="6 7">
    <name type="scientific">Actinomadura harenae</name>
    <dbReference type="NCBI Taxonomy" id="2483351"/>
    <lineage>
        <taxon>Bacteria</taxon>
        <taxon>Bacillati</taxon>
        <taxon>Actinomycetota</taxon>
        <taxon>Actinomycetes</taxon>
        <taxon>Streptosporangiales</taxon>
        <taxon>Thermomonosporaceae</taxon>
        <taxon>Actinomadura</taxon>
    </lineage>
</organism>
<dbReference type="InterPro" id="IPR006336">
    <property type="entry name" value="GCS2"/>
</dbReference>
<dbReference type="PANTHER" id="PTHR36510:SF1">
    <property type="entry name" value="GLUTAMATE--CYSTEINE LIGASE 2-RELATED"/>
    <property type="match status" value="1"/>
</dbReference>
<dbReference type="AlphaFoldDB" id="A0A3M2M1F1"/>
<keyword evidence="2 5" id="KW-0547">Nucleotide-binding</keyword>
<accession>A0A3M2M1F1</accession>
<keyword evidence="1 5" id="KW-0436">Ligase</keyword>
<comment type="catalytic activity">
    <reaction evidence="4 5">
        <text>L-cysteine + L-glutamate + ATP = gamma-L-glutamyl-L-cysteine + ADP + phosphate + H(+)</text>
        <dbReference type="Rhea" id="RHEA:13285"/>
        <dbReference type="ChEBI" id="CHEBI:15378"/>
        <dbReference type="ChEBI" id="CHEBI:29985"/>
        <dbReference type="ChEBI" id="CHEBI:30616"/>
        <dbReference type="ChEBI" id="CHEBI:35235"/>
        <dbReference type="ChEBI" id="CHEBI:43474"/>
        <dbReference type="ChEBI" id="CHEBI:58173"/>
        <dbReference type="ChEBI" id="CHEBI:456216"/>
        <dbReference type="EC" id="6.3.2.2"/>
    </reaction>
</comment>
<evidence type="ECO:0000256" key="4">
    <source>
        <dbReference type="ARBA" id="ARBA00048819"/>
    </source>
</evidence>
<comment type="function">
    <text evidence="5">ATP-dependent carboxylate-amine ligase which exhibits weak glutamate--cysteine ligase activity.</text>
</comment>
<dbReference type="EMBL" id="RFFG01000048">
    <property type="protein sequence ID" value="RMI40898.1"/>
    <property type="molecule type" value="Genomic_DNA"/>
</dbReference>